<dbReference type="InterPro" id="IPR006764">
    <property type="entry name" value="SAM_dep_MeTrfase_SAV2177_type"/>
</dbReference>
<name>A0A6G3T174_STRAQ</name>
<reference evidence="1" key="1">
    <citation type="submission" date="2020-01" db="EMBL/GenBank/DDBJ databases">
        <title>Insect and environment-associated Actinomycetes.</title>
        <authorList>
            <person name="Currrie C."/>
            <person name="Chevrette M."/>
            <person name="Carlson C."/>
            <person name="Stubbendieck R."/>
            <person name="Wendt-Pienkowski E."/>
        </authorList>
    </citation>
    <scope>NUCLEOTIDE SEQUENCE</scope>
    <source>
        <strain evidence="1">SID505</strain>
    </source>
</reference>
<evidence type="ECO:0008006" key="2">
    <source>
        <dbReference type="Google" id="ProtNLM"/>
    </source>
</evidence>
<comment type="caution">
    <text evidence="1">The sequence shown here is derived from an EMBL/GenBank/DDBJ whole genome shotgun (WGS) entry which is preliminary data.</text>
</comment>
<gene>
    <name evidence="1" type="ORF">G3I43_33420</name>
</gene>
<dbReference type="SUPFAM" id="SSF53335">
    <property type="entry name" value="S-adenosyl-L-methionine-dependent methyltransferases"/>
    <property type="match status" value="1"/>
</dbReference>
<dbReference type="InterPro" id="IPR029063">
    <property type="entry name" value="SAM-dependent_MTases_sf"/>
</dbReference>
<organism evidence="1">
    <name type="scientific">Streptomyces anulatus</name>
    <name type="common">Streptomyces chrysomallus</name>
    <dbReference type="NCBI Taxonomy" id="1892"/>
    <lineage>
        <taxon>Bacteria</taxon>
        <taxon>Bacillati</taxon>
        <taxon>Actinomycetota</taxon>
        <taxon>Actinomycetes</taxon>
        <taxon>Kitasatosporales</taxon>
        <taxon>Streptomycetaceae</taxon>
        <taxon>Streptomyces</taxon>
    </lineage>
</organism>
<dbReference type="AlphaFoldDB" id="A0A6G3T174"/>
<protein>
    <recommendedName>
        <fullName evidence="2">SAM-dependent methyltransferase</fullName>
    </recommendedName>
</protein>
<dbReference type="EMBL" id="JAAGMK010000946">
    <property type="protein sequence ID" value="NEB89026.1"/>
    <property type="molecule type" value="Genomic_DNA"/>
</dbReference>
<dbReference type="Gene3D" id="3.40.50.150">
    <property type="entry name" value="Vaccinia Virus protein VP39"/>
    <property type="match status" value="1"/>
</dbReference>
<accession>A0A6G3T174</accession>
<proteinExistence type="predicted"/>
<sequence>MVYGEKPQTHRIDMNTPSVARMYDALLGGTTNYAVDRDACNQLLQIAPSTQLLARNNRAFLGRVVRYLVEEEGIRQFLDHGSGLPSLENVHEIAQDLNRDCRVAYVDNDPMVHAFGRTTLDENDNTMVIDADMRKSDDIFRATDTFFDWKKPIAALFVSVLHCLADTDDDRDPGAMIKRVAAKLPAGSFLVICQLVSDKATVRTEVTQLMEEATGGHWGRVREPDEVRAYFEGMRIIAPPGLVDVVDWKPDTPPPPPELRATDWVEWGGVAQV</sequence>
<evidence type="ECO:0000313" key="1">
    <source>
        <dbReference type="EMBL" id="NEB89026.1"/>
    </source>
</evidence>
<dbReference type="RefSeq" id="WP_164260604.1">
    <property type="nucleotide sequence ID" value="NZ_JAAGMK010000946.1"/>
</dbReference>
<dbReference type="Pfam" id="PF04672">
    <property type="entry name" value="Methyltransf_19"/>
    <property type="match status" value="1"/>
</dbReference>
<dbReference type="PIRSF" id="PIRSF017393">
    <property type="entry name" value="MTase_SAV2177"/>
    <property type="match status" value="1"/>
</dbReference>